<proteinExistence type="inferred from homology"/>
<dbReference type="EnsemblMetazoa" id="XM_038213725.1">
    <property type="protein sequence ID" value="XP_038069653.1"/>
    <property type="gene ID" value="LOC119738771"/>
</dbReference>
<dbReference type="Pfam" id="PF07690">
    <property type="entry name" value="MFS_1"/>
    <property type="match status" value="1"/>
</dbReference>
<evidence type="ECO:0000313" key="9">
    <source>
        <dbReference type="EnsemblMetazoa" id="XP_038069653.1"/>
    </source>
</evidence>
<dbReference type="RefSeq" id="XP_038069654.1">
    <property type="nucleotide sequence ID" value="XM_038213726.1"/>
</dbReference>
<dbReference type="GO" id="GO:0016020">
    <property type="term" value="C:membrane"/>
    <property type="evidence" value="ECO:0007669"/>
    <property type="project" value="UniProtKB-SubCell"/>
</dbReference>
<reference evidence="9" key="1">
    <citation type="submission" date="2022-11" db="UniProtKB">
        <authorList>
            <consortium name="EnsemblMetazoa"/>
        </authorList>
    </citation>
    <scope>IDENTIFICATION</scope>
</reference>
<evidence type="ECO:0000256" key="8">
    <source>
        <dbReference type="SAM" id="Phobius"/>
    </source>
</evidence>
<accession>A0A914B169</accession>
<feature type="transmembrane region" description="Helical" evidence="8">
    <location>
        <begin position="46"/>
        <end position="66"/>
    </location>
</feature>
<feature type="transmembrane region" description="Helical" evidence="8">
    <location>
        <begin position="337"/>
        <end position="364"/>
    </location>
</feature>
<feature type="transmembrane region" description="Helical" evidence="8">
    <location>
        <begin position="403"/>
        <end position="424"/>
    </location>
</feature>
<dbReference type="Gene3D" id="1.20.1250.20">
    <property type="entry name" value="MFS general substrate transporter like domains"/>
    <property type="match status" value="1"/>
</dbReference>
<organism evidence="9 10">
    <name type="scientific">Patiria miniata</name>
    <name type="common">Bat star</name>
    <name type="synonym">Asterina miniata</name>
    <dbReference type="NCBI Taxonomy" id="46514"/>
    <lineage>
        <taxon>Eukaryota</taxon>
        <taxon>Metazoa</taxon>
        <taxon>Echinodermata</taxon>
        <taxon>Eleutherozoa</taxon>
        <taxon>Asterozoa</taxon>
        <taxon>Asteroidea</taxon>
        <taxon>Valvatacea</taxon>
        <taxon>Valvatida</taxon>
        <taxon>Asterinidae</taxon>
        <taxon>Patiria</taxon>
    </lineage>
</organism>
<evidence type="ECO:0000256" key="5">
    <source>
        <dbReference type="ARBA" id="ARBA00022989"/>
    </source>
</evidence>
<protein>
    <recommendedName>
        <fullName evidence="7">Major facilitator superfamily domain-containing protein 3</fullName>
    </recommendedName>
</protein>
<dbReference type="InterPro" id="IPR036259">
    <property type="entry name" value="MFS_trans_sf"/>
</dbReference>
<keyword evidence="6 8" id="KW-0472">Membrane</keyword>
<dbReference type="RefSeq" id="XP_038069652.1">
    <property type="nucleotide sequence ID" value="XM_038213724.1"/>
</dbReference>
<dbReference type="PANTHER" id="PTHR12778">
    <property type="entry name" value="SOLUTE CARRIER FAMILY 33 ACETYL-COA TRANSPORTER -RELATED"/>
    <property type="match status" value="1"/>
</dbReference>
<feature type="transmembrane region" description="Helical" evidence="8">
    <location>
        <begin position="307"/>
        <end position="331"/>
    </location>
</feature>
<keyword evidence="10" id="KW-1185">Reference proteome</keyword>
<dbReference type="PANTHER" id="PTHR12778:SF10">
    <property type="entry name" value="MAJOR FACILITATOR SUPERFAMILY DOMAIN-CONTAINING PROTEIN 3"/>
    <property type="match status" value="1"/>
</dbReference>
<dbReference type="AlphaFoldDB" id="A0A914B169"/>
<dbReference type="SUPFAM" id="SSF103473">
    <property type="entry name" value="MFS general substrate transporter"/>
    <property type="match status" value="1"/>
</dbReference>
<keyword evidence="5 8" id="KW-1133">Transmembrane helix</keyword>
<dbReference type="OrthoDB" id="6415790at2759"/>
<feature type="transmembrane region" description="Helical" evidence="8">
    <location>
        <begin position="274"/>
        <end position="295"/>
    </location>
</feature>
<feature type="transmembrane region" description="Helical" evidence="8">
    <location>
        <begin position="376"/>
        <end position="397"/>
    </location>
</feature>
<dbReference type="FunFam" id="1.20.1250.20:FF:000176">
    <property type="entry name" value="Major facilitator superfamily domain containing 3"/>
    <property type="match status" value="1"/>
</dbReference>
<dbReference type="EnsemblMetazoa" id="XM_038213724.1">
    <property type="protein sequence ID" value="XP_038069652.1"/>
    <property type="gene ID" value="LOC119738771"/>
</dbReference>
<dbReference type="RefSeq" id="XP_038069653.1">
    <property type="nucleotide sequence ID" value="XM_038213725.1"/>
</dbReference>
<evidence type="ECO:0000256" key="1">
    <source>
        <dbReference type="ARBA" id="ARBA00004141"/>
    </source>
</evidence>
<evidence type="ECO:0000256" key="3">
    <source>
        <dbReference type="ARBA" id="ARBA00022448"/>
    </source>
</evidence>
<keyword evidence="3" id="KW-0813">Transport</keyword>
<comment type="similarity">
    <text evidence="2">Belongs to the major facilitator superfamily.</text>
</comment>
<dbReference type="Proteomes" id="UP000887568">
    <property type="component" value="Unplaced"/>
</dbReference>
<feature type="transmembrane region" description="Helical" evidence="8">
    <location>
        <begin position="141"/>
        <end position="160"/>
    </location>
</feature>
<evidence type="ECO:0000256" key="6">
    <source>
        <dbReference type="ARBA" id="ARBA00023136"/>
    </source>
</evidence>
<feature type="transmembrane region" description="Helical" evidence="8">
    <location>
        <begin position="239"/>
        <end position="262"/>
    </location>
</feature>
<dbReference type="GeneID" id="119738771"/>
<name>A0A914B169_PATMI</name>
<dbReference type="OMA" id="PFYVDMG"/>
<comment type="subcellular location">
    <subcellularLocation>
        <location evidence="1">Membrane</location>
        <topology evidence="1">Multi-pass membrane protein</topology>
    </subcellularLocation>
</comment>
<dbReference type="GO" id="GO:0022857">
    <property type="term" value="F:transmembrane transporter activity"/>
    <property type="evidence" value="ECO:0007669"/>
    <property type="project" value="InterPro"/>
</dbReference>
<sequence length="433" mass="46785">MAGSDTVRSKLLCLLLLYFVQGIPYGFQARFLPLFLRSRGTSLTNLGLFKILLLPWMLKVIWAPLLERHASQRTNLICSLVAMATVCALTSCISPDQTALLCTAIFFLNLSASTQDIAVDAIAMQILGESELGAGNTVQVVGYKVGSIVGGGVLIWLIAYTEWSGLFVLLAALYAVTLVTVMQLGVLKQCNKIDKGCCAANGNSVHRDNGMGPLQQSDSKLQSISSLVRDIVNTPHTKWMMMFALFYKLGEQGAVGMFPLYLVDHGIPVSEVGFLTGVISQGLSITGSLAGGWMLSNSKLRLTPAYLLPYLMKLRLVPLVLQTAVIAGNFSDTSVPLYGLCALAMCFLQLIGGAITTCTFTLMMQCSQHAPLRIQATHYTALVTLEVMGKLTFMSVAGWFVDLLGYSSMFCLFVVLSVGILAMFRPGSKSKPL</sequence>
<feature type="transmembrane region" description="Helical" evidence="8">
    <location>
        <begin position="166"/>
        <end position="187"/>
    </location>
</feature>
<evidence type="ECO:0000256" key="2">
    <source>
        <dbReference type="ARBA" id="ARBA00008335"/>
    </source>
</evidence>
<dbReference type="EnsemblMetazoa" id="XM_038213726.1">
    <property type="protein sequence ID" value="XP_038069654.1"/>
    <property type="gene ID" value="LOC119738771"/>
</dbReference>
<dbReference type="CDD" id="cd17485">
    <property type="entry name" value="MFS_MFSD3"/>
    <property type="match status" value="1"/>
</dbReference>
<dbReference type="InterPro" id="IPR004752">
    <property type="entry name" value="AmpG_permease/AT-1"/>
</dbReference>
<dbReference type="InterPro" id="IPR011701">
    <property type="entry name" value="MFS"/>
</dbReference>
<keyword evidence="4 8" id="KW-0812">Transmembrane</keyword>
<evidence type="ECO:0000256" key="4">
    <source>
        <dbReference type="ARBA" id="ARBA00022692"/>
    </source>
</evidence>
<evidence type="ECO:0000256" key="7">
    <source>
        <dbReference type="ARBA" id="ARBA00069953"/>
    </source>
</evidence>
<evidence type="ECO:0000313" key="10">
    <source>
        <dbReference type="Proteomes" id="UP000887568"/>
    </source>
</evidence>